<dbReference type="Proteomes" id="UP000324800">
    <property type="component" value="Unassembled WGS sequence"/>
</dbReference>
<dbReference type="AlphaFoldDB" id="A0A5J4W502"/>
<name>A0A5J4W502_9EUKA</name>
<dbReference type="EMBL" id="SNRW01003401">
    <property type="protein sequence ID" value="KAA6389948.1"/>
    <property type="molecule type" value="Genomic_DNA"/>
</dbReference>
<comment type="caution">
    <text evidence="2">The sequence shown here is derived from an EMBL/GenBank/DDBJ whole genome shotgun (WGS) entry which is preliminary data.</text>
</comment>
<gene>
    <name evidence="2" type="ORF">EZS28_014526</name>
</gene>
<evidence type="ECO:0000313" key="3">
    <source>
        <dbReference type="Proteomes" id="UP000324800"/>
    </source>
</evidence>
<evidence type="ECO:0000313" key="2">
    <source>
        <dbReference type="EMBL" id="KAA6389948.1"/>
    </source>
</evidence>
<protein>
    <submittedName>
        <fullName evidence="2">Uncharacterized protein</fullName>
    </submittedName>
</protein>
<evidence type="ECO:0000256" key="1">
    <source>
        <dbReference type="SAM" id="MobiDB-lite"/>
    </source>
</evidence>
<organism evidence="2 3">
    <name type="scientific">Streblomastix strix</name>
    <dbReference type="NCBI Taxonomy" id="222440"/>
    <lineage>
        <taxon>Eukaryota</taxon>
        <taxon>Metamonada</taxon>
        <taxon>Preaxostyla</taxon>
        <taxon>Oxymonadida</taxon>
        <taxon>Streblomastigidae</taxon>
        <taxon>Streblomastix</taxon>
    </lineage>
</organism>
<feature type="region of interest" description="Disordered" evidence="1">
    <location>
        <begin position="1"/>
        <end position="21"/>
    </location>
</feature>
<sequence>MEKYYGNKASELDPTGDRATKCQKQQFKEMEDDLRKRKQMKTDRFDQELNQENNELVQNRLINRIWKLKKIDGCAK</sequence>
<reference evidence="2 3" key="1">
    <citation type="submission" date="2019-03" db="EMBL/GenBank/DDBJ databases">
        <title>Single cell metagenomics reveals metabolic interactions within the superorganism composed of flagellate Streblomastix strix and complex community of Bacteroidetes bacteria on its surface.</title>
        <authorList>
            <person name="Treitli S.C."/>
            <person name="Kolisko M."/>
            <person name="Husnik F."/>
            <person name="Keeling P."/>
            <person name="Hampl V."/>
        </authorList>
    </citation>
    <scope>NUCLEOTIDE SEQUENCE [LARGE SCALE GENOMIC DNA]</scope>
    <source>
        <strain evidence="2">ST1C</strain>
    </source>
</reference>
<accession>A0A5J4W502</accession>
<proteinExistence type="predicted"/>